<protein>
    <recommendedName>
        <fullName evidence="3">TIGR04197 family type VII secretion effector</fullName>
    </recommendedName>
</protein>
<evidence type="ECO:0008006" key="3">
    <source>
        <dbReference type="Google" id="ProtNLM"/>
    </source>
</evidence>
<gene>
    <name evidence="1" type="ORF">HMPREF0444_1842</name>
</gene>
<dbReference type="NCBIfam" id="TIGR04197">
    <property type="entry name" value="T7SS_SACOL2603"/>
    <property type="match status" value="1"/>
</dbReference>
<dbReference type="AlphaFoldDB" id="C8NIU7"/>
<accession>C8NIU7</accession>
<sequence>MMYGTIQLSQVVFGMHVSSLSGAKNSLMSVQKPKIEKTSTSQVLNLYQEQFDQLYQLVSTYGALLEADITQVAETGKELDKTDQLLGHTLFSGLKLGG</sequence>
<keyword evidence="2" id="KW-1185">Reference proteome</keyword>
<name>C8NIU7_9LACT</name>
<reference evidence="1 2" key="1">
    <citation type="submission" date="2009-08" db="EMBL/GenBank/DDBJ databases">
        <authorList>
            <person name="Muzny D."/>
            <person name="Qin X."/>
            <person name="Deng J."/>
            <person name="Jiang H."/>
            <person name="Liu Y."/>
            <person name="Qu J."/>
            <person name="Song X.-Z."/>
            <person name="Zhang L."/>
            <person name="Thornton R."/>
            <person name="Coyle M."/>
            <person name="Francisco L."/>
            <person name="Jackson L."/>
            <person name="Javaid M."/>
            <person name="Korchina V."/>
            <person name="Kovar C."/>
            <person name="Mata R."/>
            <person name="Mathew T."/>
            <person name="Ngo R."/>
            <person name="Nguyen L."/>
            <person name="Nguyen N."/>
            <person name="Okwuonu G."/>
            <person name="Ongeri F."/>
            <person name="Pham C."/>
            <person name="Simmons D."/>
            <person name="Wilczek-Boney K."/>
            <person name="Hale W."/>
            <person name="Jakkamsetti A."/>
            <person name="Pham P."/>
            <person name="Ruth R."/>
            <person name="San Lucas F."/>
            <person name="Warren J."/>
            <person name="Zhang J."/>
            <person name="Zhao Z."/>
            <person name="Zhou C."/>
            <person name="Zhu D."/>
            <person name="Lee S."/>
            <person name="Bess C."/>
            <person name="Blankenburg K."/>
            <person name="Forbes L."/>
            <person name="Fu Q."/>
            <person name="Gubbala S."/>
            <person name="Hirani K."/>
            <person name="Jayaseelan J.C."/>
            <person name="Lara F."/>
            <person name="Munidasa M."/>
            <person name="Palculict T."/>
            <person name="Patil S."/>
            <person name="Pu L.-L."/>
            <person name="Saada N."/>
            <person name="Tang L."/>
            <person name="Weissenberger G."/>
            <person name="Zhu Y."/>
            <person name="Hemphill L."/>
            <person name="Shang Y."/>
            <person name="Youmans B."/>
            <person name="Ayvaz T."/>
            <person name="Ross M."/>
            <person name="Santibanez J."/>
            <person name="Aqrawi P."/>
            <person name="Gross S."/>
            <person name="Joshi V."/>
            <person name="Fowler G."/>
            <person name="Nazareth L."/>
            <person name="Reid J."/>
            <person name="Worley K."/>
            <person name="Petrosino J."/>
            <person name="Highlander S."/>
            <person name="Gibbs R."/>
        </authorList>
    </citation>
    <scope>NUCLEOTIDE SEQUENCE [LARGE SCALE GENOMIC DNA]</scope>
    <source>
        <strain evidence="1 2">ATCC 49175</strain>
    </source>
</reference>
<evidence type="ECO:0000313" key="1">
    <source>
        <dbReference type="EMBL" id="EEW36494.1"/>
    </source>
</evidence>
<dbReference type="STRING" id="638301.HMPREF0444_1842"/>
<dbReference type="GeneID" id="78412400"/>
<dbReference type="eggNOG" id="ENOG50343VV">
    <property type="taxonomic scope" value="Bacteria"/>
</dbReference>
<evidence type="ECO:0000313" key="2">
    <source>
        <dbReference type="Proteomes" id="UP000005926"/>
    </source>
</evidence>
<dbReference type="RefSeq" id="WP_005606480.1">
    <property type="nucleotide sequence ID" value="NZ_CP102283.1"/>
</dbReference>
<dbReference type="InterPro" id="IPR021477">
    <property type="entry name" value="TVIIS_effector_SACOL2603_fam"/>
</dbReference>
<dbReference type="EMBL" id="ACKZ01000029">
    <property type="protein sequence ID" value="EEW36494.1"/>
    <property type="molecule type" value="Genomic_DNA"/>
</dbReference>
<organism evidence="1 2">
    <name type="scientific">Granulicatella adiacens ATCC 49175</name>
    <dbReference type="NCBI Taxonomy" id="638301"/>
    <lineage>
        <taxon>Bacteria</taxon>
        <taxon>Bacillati</taxon>
        <taxon>Bacillota</taxon>
        <taxon>Bacilli</taxon>
        <taxon>Lactobacillales</taxon>
        <taxon>Carnobacteriaceae</taxon>
        <taxon>Granulicatella</taxon>
    </lineage>
</organism>
<dbReference type="Proteomes" id="UP000005926">
    <property type="component" value="Unassembled WGS sequence"/>
</dbReference>
<comment type="caution">
    <text evidence="1">The sequence shown here is derived from an EMBL/GenBank/DDBJ whole genome shotgun (WGS) entry which is preliminary data.</text>
</comment>
<proteinExistence type="predicted"/>
<dbReference type="HOGENOM" id="CLU_2398284_0_0_9"/>